<dbReference type="PANTHER" id="PTHR34817">
    <property type="entry name" value="NUCLEOTIDYLTRANSFERASE"/>
    <property type="match status" value="1"/>
</dbReference>
<keyword evidence="2" id="KW-1185">Reference proteome</keyword>
<name>A0A7G9V456_9CAUD</name>
<organism evidence="1 2">
    <name type="scientific">Mycobacterium phage CELFI</name>
    <dbReference type="NCBI Taxonomy" id="2769359"/>
    <lineage>
        <taxon>Viruses</taxon>
        <taxon>Duplodnaviria</taxon>
        <taxon>Heunggongvirae</taxon>
        <taxon>Uroviricota</taxon>
        <taxon>Caudoviricetes</taxon>
        <taxon>Vilmaviridae</taxon>
        <taxon>Lclasvirinae</taxon>
        <taxon>Faithunavirus</taxon>
        <taxon>Faithunavirus CELFI</taxon>
    </lineage>
</organism>
<dbReference type="InterPro" id="IPR018775">
    <property type="entry name" value="RlaP"/>
</dbReference>
<protein>
    <submittedName>
        <fullName evidence="1">Nucleotidyltransferase</fullName>
    </submittedName>
</protein>
<accession>A0A7G9V456</accession>
<dbReference type="Proteomes" id="UP000516064">
    <property type="component" value="Segment"/>
</dbReference>
<evidence type="ECO:0000313" key="1">
    <source>
        <dbReference type="EMBL" id="QNO01062.1"/>
    </source>
</evidence>
<dbReference type="GeneID" id="63209299"/>
<dbReference type="EMBL" id="MT758688">
    <property type="protein sequence ID" value="QNO01062.1"/>
    <property type="molecule type" value="Genomic_DNA"/>
</dbReference>
<proteinExistence type="predicted"/>
<dbReference type="RefSeq" id="YP_010012750.1">
    <property type="nucleotide sequence ID" value="NC_053506.1"/>
</dbReference>
<dbReference type="Pfam" id="PF10127">
    <property type="entry name" value="RlaP"/>
    <property type="match status" value="1"/>
</dbReference>
<dbReference type="PANTHER" id="PTHR34817:SF1">
    <property type="entry name" value="NUCLEOTIDYLTRANSFERASE"/>
    <property type="match status" value="1"/>
</dbReference>
<reference evidence="1 2" key="1">
    <citation type="submission" date="2020-07" db="EMBL/GenBank/DDBJ databases">
        <title>Tightening bonds in Latin-America through phage discovery.</title>
        <authorList>
            <person name="Payaslian F.P."/>
            <person name="Gradaschi V."/>
            <person name="Rondon Salazar L."/>
            <person name="Dieterle M.E."/>
            <person name="Urdaniz E."/>
            <person name="Di Paola M."/>
            <person name="Pena Carcamo J."/>
            <person name="Zon F."/>
            <person name="Allievi M.C."/>
            <person name="Sosa E."/>
            <person name="Fernandez Do Porto D."/>
            <person name="Loessner M.J."/>
            <person name="Sanchez Rivas C."/>
            <person name="Raya R."/>
            <person name="Reyes A."/>
            <person name="Piuri M."/>
        </authorList>
    </citation>
    <scope>NUCLEOTIDE SEQUENCE [LARGE SCALE GENOMIC DNA]</scope>
</reference>
<sequence>MAEIRPLIIGEIGSFAHGLNREDSDHDYIGIYADPPEALIGLKPPVGAVRQRDKPEGVKSEAGDSETQFYGLRKYVSLVCQGNPTVMTLLFTPNLIFPDMIRLQENRQLFLSKRLAARHMGYADSMSARLTGERAPRTNRPELIEAHGYDTKAAFHALRLLMQGHEMLVSQEMQMPMMELRRDYLLSIRNGEVAQEQVLEDIRDWRDMIQRAEATTSLPDEPNRAKIDQWLIDTHARLWGLQPSHSAS</sequence>
<evidence type="ECO:0000313" key="2">
    <source>
        <dbReference type="Proteomes" id="UP000516064"/>
    </source>
</evidence>
<dbReference type="KEGG" id="vg:63209299"/>
<dbReference type="GO" id="GO:0016740">
    <property type="term" value="F:transferase activity"/>
    <property type="evidence" value="ECO:0007669"/>
    <property type="project" value="UniProtKB-KW"/>
</dbReference>
<keyword evidence="1" id="KW-0808">Transferase</keyword>